<dbReference type="InterPro" id="IPR036846">
    <property type="entry name" value="GM2-AP_sf"/>
</dbReference>
<dbReference type="Proteomes" id="UP001458880">
    <property type="component" value="Unassembled WGS sequence"/>
</dbReference>
<keyword evidence="3" id="KW-1185">Reference proteome</keyword>
<evidence type="ECO:0008006" key="4">
    <source>
        <dbReference type="Google" id="ProtNLM"/>
    </source>
</evidence>
<dbReference type="EMBL" id="JASPKY010000059">
    <property type="protein sequence ID" value="KAK9744368.1"/>
    <property type="molecule type" value="Genomic_DNA"/>
</dbReference>
<name>A0AAW1M7K6_POPJA</name>
<evidence type="ECO:0000313" key="3">
    <source>
        <dbReference type="Proteomes" id="UP001458880"/>
    </source>
</evidence>
<accession>A0AAW1M7K6</accession>
<sequence>MLILIGEQTPLKYTSYLNKFVGRCPGTNPKAWYENIKISYMPSGDLSLDFDIVVKQPFGDPLQTTWVIERCSAREALDTCSHFAEFKTKKFCSMLAGTDTAWSSFMSCIHPKYKCPFRKMTYVGRNCSVDPNRFVIPVAGSYWKIKSEVVDLRDNSVALCITAYTGRGDFVVFLGFQNKYIE</sequence>
<organism evidence="2 3">
    <name type="scientific">Popillia japonica</name>
    <name type="common">Japanese beetle</name>
    <dbReference type="NCBI Taxonomy" id="7064"/>
    <lineage>
        <taxon>Eukaryota</taxon>
        <taxon>Metazoa</taxon>
        <taxon>Ecdysozoa</taxon>
        <taxon>Arthropoda</taxon>
        <taxon>Hexapoda</taxon>
        <taxon>Insecta</taxon>
        <taxon>Pterygota</taxon>
        <taxon>Neoptera</taxon>
        <taxon>Endopterygota</taxon>
        <taxon>Coleoptera</taxon>
        <taxon>Polyphaga</taxon>
        <taxon>Scarabaeiformia</taxon>
        <taxon>Scarabaeidae</taxon>
        <taxon>Rutelinae</taxon>
        <taxon>Popillia</taxon>
    </lineage>
</organism>
<proteinExistence type="predicted"/>
<dbReference type="Gene3D" id="2.70.220.10">
    <property type="entry name" value="Ganglioside GM2 activator"/>
    <property type="match status" value="1"/>
</dbReference>
<gene>
    <name evidence="2" type="ORF">QE152_g7812</name>
</gene>
<keyword evidence="1" id="KW-0732">Signal</keyword>
<evidence type="ECO:0000313" key="2">
    <source>
        <dbReference type="EMBL" id="KAK9744368.1"/>
    </source>
</evidence>
<dbReference type="AlphaFoldDB" id="A0AAW1M7K6"/>
<reference evidence="2 3" key="1">
    <citation type="journal article" date="2024" name="BMC Genomics">
        <title>De novo assembly and annotation of Popillia japonica's genome with initial clues to its potential as an invasive pest.</title>
        <authorList>
            <person name="Cucini C."/>
            <person name="Boschi S."/>
            <person name="Funari R."/>
            <person name="Cardaioli E."/>
            <person name="Iannotti N."/>
            <person name="Marturano G."/>
            <person name="Paoli F."/>
            <person name="Bruttini M."/>
            <person name="Carapelli A."/>
            <person name="Frati F."/>
            <person name="Nardi F."/>
        </authorList>
    </citation>
    <scope>NUCLEOTIDE SEQUENCE [LARGE SCALE GENOMIC DNA]</scope>
    <source>
        <strain evidence="2">DMR45628</strain>
    </source>
</reference>
<evidence type="ECO:0000256" key="1">
    <source>
        <dbReference type="ARBA" id="ARBA00022729"/>
    </source>
</evidence>
<protein>
    <recommendedName>
        <fullName evidence="4">MD-2-related lipid-recognition domain-containing protein</fullName>
    </recommendedName>
</protein>
<comment type="caution">
    <text evidence="2">The sequence shown here is derived from an EMBL/GenBank/DDBJ whole genome shotgun (WGS) entry which is preliminary data.</text>
</comment>